<reference evidence="2" key="1">
    <citation type="submission" date="2020-08" db="EMBL/GenBank/DDBJ databases">
        <title>Multicomponent nature underlies the extraordinary mechanical properties of spider dragline silk.</title>
        <authorList>
            <person name="Kono N."/>
            <person name="Nakamura H."/>
            <person name="Mori M."/>
            <person name="Yoshida Y."/>
            <person name="Ohtoshi R."/>
            <person name="Malay A.D."/>
            <person name="Moran D.A.P."/>
            <person name="Tomita M."/>
            <person name="Numata K."/>
            <person name="Arakawa K."/>
        </authorList>
    </citation>
    <scope>NUCLEOTIDE SEQUENCE</scope>
</reference>
<proteinExistence type="predicted"/>
<gene>
    <name evidence="2" type="ORF">NPIL_297771</name>
</gene>
<dbReference type="AlphaFoldDB" id="A0A8X6P7V5"/>
<dbReference type="EMBL" id="BMAW01112411">
    <property type="protein sequence ID" value="GFT52322.1"/>
    <property type="molecule type" value="Genomic_DNA"/>
</dbReference>
<keyword evidence="3" id="KW-1185">Reference proteome</keyword>
<name>A0A8X6P7V5_NEPPI</name>
<protein>
    <submittedName>
        <fullName evidence="2">Uncharacterized protein</fullName>
    </submittedName>
</protein>
<evidence type="ECO:0000313" key="3">
    <source>
        <dbReference type="Proteomes" id="UP000887013"/>
    </source>
</evidence>
<evidence type="ECO:0000256" key="1">
    <source>
        <dbReference type="SAM" id="MobiDB-lite"/>
    </source>
</evidence>
<feature type="region of interest" description="Disordered" evidence="1">
    <location>
        <begin position="17"/>
        <end position="49"/>
    </location>
</feature>
<accession>A0A8X6P7V5</accession>
<feature type="compositionally biased region" description="Polar residues" evidence="1">
    <location>
        <begin position="17"/>
        <end position="44"/>
    </location>
</feature>
<comment type="caution">
    <text evidence="2">The sequence shown here is derived from an EMBL/GenBank/DDBJ whole genome shotgun (WGS) entry which is preliminary data.</text>
</comment>
<dbReference type="Proteomes" id="UP000887013">
    <property type="component" value="Unassembled WGS sequence"/>
</dbReference>
<evidence type="ECO:0000313" key="2">
    <source>
        <dbReference type="EMBL" id="GFT52322.1"/>
    </source>
</evidence>
<sequence length="93" mass="10270">MLVETILVTGGVGTTLPHQGNNFLPSSGLENNRQPKSSDSPQRNLTEDDERLLHFQYNRSLIETISSGLELLFIRPGAFLGEGYELQKSEGPL</sequence>
<organism evidence="2 3">
    <name type="scientific">Nephila pilipes</name>
    <name type="common">Giant wood spider</name>
    <name type="synonym">Nephila maculata</name>
    <dbReference type="NCBI Taxonomy" id="299642"/>
    <lineage>
        <taxon>Eukaryota</taxon>
        <taxon>Metazoa</taxon>
        <taxon>Ecdysozoa</taxon>
        <taxon>Arthropoda</taxon>
        <taxon>Chelicerata</taxon>
        <taxon>Arachnida</taxon>
        <taxon>Araneae</taxon>
        <taxon>Araneomorphae</taxon>
        <taxon>Entelegynae</taxon>
        <taxon>Araneoidea</taxon>
        <taxon>Nephilidae</taxon>
        <taxon>Nephila</taxon>
    </lineage>
</organism>